<keyword evidence="5" id="KW-0503">Monooxygenase</keyword>
<dbReference type="Pfam" id="PF00743">
    <property type="entry name" value="FMO-like"/>
    <property type="match status" value="1"/>
</dbReference>
<protein>
    <submittedName>
        <fullName evidence="5">4-hydroxyacetophenone monooxygenase</fullName>
    </submittedName>
</protein>
<reference evidence="5 6" key="1">
    <citation type="submission" date="2016-07" db="EMBL/GenBank/DDBJ databases">
        <title>Draft genome sequence of Prauserella muralis DSM 45305, isolated from a mould-covered wall in an indoor environment.</title>
        <authorList>
            <person name="Ruckert C."/>
            <person name="Albersmeier A."/>
            <person name="Jiang C.-L."/>
            <person name="Jiang Y."/>
            <person name="Kalinowski J."/>
            <person name="Schneider O."/>
            <person name="Winkler A."/>
            <person name="Zotchev S.B."/>
        </authorList>
    </citation>
    <scope>NUCLEOTIDE SEQUENCE [LARGE SCALE GENOMIC DNA]</scope>
    <source>
        <strain evidence="5 6">DSM 45305</strain>
    </source>
</reference>
<dbReference type="GO" id="GO:0004499">
    <property type="term" value="F:N,N-dimethylaniline monooxygenase activity"/>
    <property type="evidence" value="ECO:0007669"/>
    <property type="project" value="InterPro"/>
</dbReference>
<dbReference type="PANTHER" id="PTHR42877">
    <property type="entry name" value="L-ORNITHINE N(5)-MONOOXYGENASE-RELATED"/>
    <property type="match status" value="1"/>
</dbReference>
<keyword evidence="2" id="KW-0285">Flavoprotein</keyword>
<dbReference type="EMBL" id="MASW01000007">
    <property type="protein sequence ID" value="PXY19094.1"/>
    <property type="molecule type" value="Genomic_DNA"/>
</dbReference>
<keyword evidence="6" id="KW-1185">Reference proteome</keyword>
<dbReference type="RefSeq" id="WP_112285022.1">
    <property type="nucleotide sequence ID" value="NZ_MASW01000007.1"/>
</dbReference>
<dbReference type="InterPro" id="IPR051209">
    <property type="entry name" value="FAD-bind_Monooxygenase_sf"/>
</dbReference>
<dbReference type="Proteomes" id="UP000249915">
    <property type="component" value="Unassembled WGS sequence"/>
</dbReference>
<evidence type="ECO:0000256" key="2">
    <source>
        <dbReference type="ARBA" id="ARBA00022630"/>
    </source>
</evidence>
<evidence type="ECO:0000256" key="4">
    <source>
        <dbReference type="ARBA" id="ARBA00023002"/>
    </source>
</evidence>
<dbReference type="Gene3D" id="3.50.50.60">
    <property type="entry name" value="FAD/NAD(P)-binding domain"/>
    <property type="match status" value="2"/>
</dbReference>
<proteinExistence type="inferred from homology"/>
<dbReference type="AlphaFoldDB" id="A0A2V4AGP9"/>
<dbReference type="InterPro" id="IPR020946">
    <property type="entry name" value="Flavin_mOase-like"/>
</dbReference>
<evidence type="ECO:0000313" key="6">
    <source>
        <dbReference type="Proteomes" id="UP000249915"/>
    </source>
</evidence>
<dbReference type="PRINTS" id="PR00411">
    <property type="entry name" value="PNDRDTASEI"/>
</dbReference>
<dbReference type="GO" id="GO:0050660">
    <property type="term" value="F:flavin adenine dinucleotide binding"/>
    <property type="evidence" value="ECO:0007669"/>
    <property type="project" value="InterPro"/>
</dbReference>
<sequence length="484" mass="54625">MATTRTTALIVGAGFGGIAMAIELRRAGMHDFVVLEKAADLGGVWRENTYPGSGCDVPSPLYSFSFARNLAWPRRYAAQPDIHAYLDRTARHYGVLSHVRFGREVVAAEFDTGIAAWRVHTAEGEEYVTRAFIPATGQLSRPALPPLPGIDSFRGEWFHSAEWNHDCDLTGKRIAVVGTGASAIQFVPEIQPKAARLTVFQRSAQYIMPKRDHAYTPRHHKAFRMLPLLQTLDRLGFWLYAEFAQQCLSRWQGFTPVFARQTRKHLREKVADPELRRKLTPDYALGCKRVLFSNDYLPALTRSNVELVTERITEVTPTGVRTAGGTHHEADVIIYGTGFATQDMLAHLKIHGLGHRSLSEAWAEGPRAHLGITVPGFPNLFLMYGPNTNLGGGSIIYMLESQARYIRDAVRLLNAHPGRCLDVRPESEQAWDTEVQDRLARSVWTRCSSWYRNEHGRVVTNWPGRTFEYRRRTRRVNLSDFTIG</sequence>
<gene>
    <name evidence="5" type="ORF">BAY60_30245</name>
</gene>
<name>A0A2V4AGP9_9PSEU</name>
<evidence type="ECO:0000256" key="3">
    <source>
        <dbReference type="ARBA" id="ARBA00022827"/>
    </source>
</evidence>
<evidence type="ECO:0000256" key="1">
    <source>
        <dbReference type="ARBA" id="ARBA00010139"/>
    </source>
</evidence>
<dbReference type="PANTHER" id="PTHR42877:SF4">
    <property type="entry name" value="FAD_NAD(P)-BINDING DOMAIN-CONTAINING PROTEIN-RELATED"/>
    <property type="match status" value="1"/>
</dbReference>
<keyword evidence="4" id="KW-0560">Oxidoreductase</keyword>
<dbReference type="OrthoDB" id="5168853at2"/>
<dbReference type="InterPro" id="IPR036188">
    <property type="entry name" value="FAD/NAD-bd_sf"/>
</dbReference>
<keyword evidence="3" id="KW-0274">FAD</keyword>
<accession>A0A2V4AGP9</accession>
<organism evidence="5 6">
    <name type="scientific">Prauserella muralis</name>
    <dbReference type="NCBI Taxonomy" id="588067"/>
    <lineage>
        <taxon>Bacteria</taxon>
        <taxon>Bacillati</taxon>
        <taxon>Actinomycetota</taxon>
        <taxon>Actinomycetes</taxon>
        <taxon>Pseudonocardiales</taxon>
        <taxon>Pseudonocardiaceae</taxon>
        <taxon>Prauserella</taxon>
    </lineage>
</organism>
<dbReference type="SUPFAM" id="SSF51905">
    <property type="entry name" value="FAD/NAD(P)-binding domain"/>
    <property type="match status" value="1"/>
</dbReference>
<dbReference type="GO" id="GO:0050661">
    <property type="term" value="F:NADP binding"/>
    <property type="evidence" value="ECO:0007669"/>
    <property type="project" value="InterPro"/>
</dbReference>
<evidence type="ECO:0000313" key="5">
    <source>
        <dbReference type="EMBL" id="PXY19094.1"/>
    </source>
</evidence>
<comment type="caution">
    <text evidence="5">The sequence shown here is derived from an EMBL/GenBank/DDBJ whole genome shotgun (WGS) entry which is preliminary data.</text>
</comment>
<comment type="similarity">
    <text evidence="1">Belongs to the FAD-binding monooxygenase family.</text>
</comment>